<dbReference type="EMBL" id="CP022657">
    <property type="protein sequence ID" value="ASS75754.1"/>
    <property type="molecule type" value="Genomic_DNA"/>
</dbReference>
<sequence length="106" mass="12066">MKDVITEAKATRAKYVLENPKGINKDGPFIDSSIELVSNGYGEVKAYGYNNVPSRKKKGKKVIKQRKDYNSRNSVYFQHAASTDAQGIIQEVRPLIQKVINFFRKE</sequence>
<gene>
    <name evidence="1" type="ORF">CIG75_12680</name>
</gene>
<accession>A0A223D2Y5</accession>
<protein>
    <submittedName>
        <fullName evidence="1">Uncharacterized protein</fullName>
    </submittedName>
</protein>
<reference evidence="1 2" key="1">
    <citation type="journal article" date="2015" name="Int. J. Syst. Evol. Microbiol.">
        <title>Tumebacillus algifaecis sp. nov., isolated from decomposing algal scum.</title>
        <authorList>
            <person name="Wu Y.F."/>
            <person name="Zhang B."/>
            <person name="Xing P."/>
            <person name="Wu Q.L."/>
            <person name="Liu S.J."/>
        </authorList>
    </citation>
    <scope>NUCLEOTIDE SEQUENCE [LARGE SCALE GENOMIC DNA]</scope>
    <source>
        <strain evidence="1 2">THMBR28</strain>
    </source>
</reference>
<organism evidence="1 2">
    <name type="scientific">Tumebacillus algifaecis</name>
    <dbReference type="NCBI Taxonomy" id="1214604"/>
    <lineage>
        <taxon>Bacteria</taxon>
        <taxon>Bacillati</taxon>
        <taxon>Bacillota</taxon>
        <taxon>Bacilli</taxon>
        <taxon>Bacillales</taxon>
        <taxon>Alicyclobacillaceae</taxon>
        <taxon>Tumebacillus</taxon>
    </lineage>
</organism>
<evidence type="ECO:0000313" key="1">
    <source>
        <dbReference type="EMBL" id="ASS75754.1"/>
    </source>
</evidence>
<dbReference type="AlphaFoldDB" id="A0A223D2Y5"/>
<dbReference type="RefSeq" id="WP_094236995.1">
    <property type="nucleotide sequence ID" value="NZ_CP022657.1"/>
</dbReference>
<dbReference type="Proteomes" id="UP000214688">
    <property type="component" value="Chromosome"/>
</dbReference>
<keyword evidence="2" id="KW-1185">Reference proteome</keyword>
<name>A0A223D2Y5_9BACL</name>
<evidence type="ECO:0000313" key="2">
    <source>
        <dbReference type="Proteomes" id="UP000214688"/>
    </source>
</evidence>
<proteinExistence type="predicted"/>
<dbReference type="KEGG" id="tab:CIG75_12680"/>